<dbReference type="RefSeq" id="WP_271053390.1">
    <property type="nucleotide sequence ID" value="NZ_JAQIIO010000003.1"/>
</dbReference>
<evidence type="ECO:0000313" key="2">
    <source>
        <dbReference type="EMBL" id="MDA5093692.1"/>
    </source>
</evidence>
<evidence type="ECO:0000313" key="3">
    <source>
        <dbReference type="Proteomes" id="UP001528040"/>
    </source>
</evidence>
<protein>
    <recommendedName>
        <fullName evidence="4">Single cache domain-containing protein</fullName>
    </recommendedName>
</protein>
<sequence length="249" mass="27109">MVSLAVFVGLATLQYESILSNLTRERLVVLAESVRGPFQAVADLGVPISTVRNADAVLERARLSDEAISAILVFSSDGNVVRSTALNDQTMETGKGFAAALTAGKSGIWHVETPDNFLVGANIAGVTGEYLGSVVIAYSSYEAATQVQAMEARLVLFAIAVFACSVFVVWIILRIVLAEHLRIFEGILSTFDRFERKFWRGKGASETAHADVDGLGFDTADFRELIEESEEQYRRARRREPAGSAEVNE</sequence>
<keyword evidence="1" id="KW-0472">Membrane</keyword>
<reference evidence="2 3" key="1">
    <citation type="submission" date="2023-01" db="EMBL/GenBank/DDBJ databases">
        <authorList>
            <person name="Yoon J.-W."/>
        </authorList>
    </citation>
    <scope>NUCLEOTIDE SEQUENCE [LARGE SCALE GENOMIC DNA]</scope>
    <source>
        <strain evidence="2 3">KMU-50</strain>
    </source>
</reference>
<organism evidence="2 3">
    <name type="scientific">Aliiroseovarius salicola</name>
    <dbReference type="NCBI Taxonomy" id="3009082"/>
    <lineage>
        <taxon>Bacteria</taxon>
        <taxon>Pseudomonadati</taxon>
        <taxon>Pseudomonadota</taxon>
        <taxon>Alphaproteobacteria</taxon>
        <taxon>Rhodobacterales</taxon>
        <taxon>Paracoccaceae</taxon>
        <taxon>Aliiroseovarius</taxon>
    </lineage>
</organism>
<accession>A0ABT4W1J1</accession>
<dbReference type="Proteomes" id="UP001528040">
    <property type="component" value="Unassembled WGS sequence"/>
</dbReference>
<keyword evidence="3" id="KW-1185">Reference proteome</keyword>
<proteinExistence type="predicted"/>
<keyword evidence="1" id="KW-0812">Transmembrane</keyword>
<evidence type="ECO:0000256" key="1">
    <source>
        <dbReference type="SAM" id="Phobius"/>
    </source>
</evidence>
<comment type="caution">
    <text evidence="2">The sequence shown here is derived from an EMBL/GenBank/DDBJ whole genome shotgun (WGS) entry which is preliminary data.</text>
</comment>
<name>A0ABT4W1J1_9RHOB</name>
<dbReference type="EMBL" id="JAQIIO010000003">
    <property type="protein sequence ID" value="MDA5093692.1"/>
    <property type="molecule type" value="Genomic_DNA"/>
</dbReference>
<keyword evidence="1" id="KW-1133">Transmembrane helix</keyword>
<evidence type="ECO:0008006" key="4">
    <source>
        <dbReference type="Google" id="ProtNLM"/>
    </source>
</evidence>
<feature type="transmembrane region" description="Helical" evidence="1">
    <location>
        <begin position="154"/>
        <end position="177"/>
    </location>
</feature>
<gene>
    <name evidence="2" type="ORF">O2N63_06285</name>
</gene>